<keyword evidence="15" id="KW-1185">Reference proteome</keyword>
<dbReference type="InterPro" id="IPR012006">
    <property type="entry name" value="CCA_bact"/>
</dbReference>
<organism evidence="14 15">
    <name type="scientific">Cobetia marina</name>
    <name type="common">Deleya marina</name>
    <dbReference type="NCBI Taxonomy" id="28258"/>
    <lineage>
        <taxon>Bacteria</taxon>
        <taxon>Pseudomonadati</taxon>
        <taxon>Pseudomonadota</taxon>
        <taxon>Gammaproteobacteria</taxon>
        <taxon>Oceanospirillales</taxon>
        <taxon>Halomonadaceae</taxon>
        <taxon>Cobetia</taxon>
    </lineage>
</organism>
<dbReference type="InterPro" id="IPR050124">
    <property type="entry name" value="tRNA_CCA-adding_enzyme"/>
</dbReference>
<dbReference type="PIRSF" id="PIRSF000813">
    <property type="entry name" value="CCA_bact"/>
    <property type="match status" value="1"/>
</dbReference>
<keyword evidence="5" id="KW-0479">Metal-binding</keyword>
<dbReference type="InterPro" id="IPR032828">
    <property type="entry name" value="PolyA_RNA-bd"/>
</dbReference>
<evidence type="ECO:0000313" key="15">
    <source>
        <dbReference type="Proteomes" id="UP001378242"/>
    </source>
</evidence>
<keyword evidence="10 11" id="KW-0694">RNA-binding</keyword>
<feature type="domain" description="Poly A polymerase head" evidence="12">
    <location>
        <begin position="23"/>
        <end position="146"/>
    </location>
</feature>
<dbReference type="PANTHER" id="PTHR47545:SF1">
    <property type="entry name" value="MULTIFUNCTIONAL CCA PROTEIN"/>
    <property type="match status" value="1"/>
</dbReference>
<evidence type="ECO:0000256" key="8">
    <source>
        <dbReference type="ARBA" id="ARBA00022840"/>
    </source>
</evidence>
<dbReference type="SUPFAM" id="SSF81301">
    <property type="entry name" value="Nucleotidyltransferase"/>
    <property type="match status" value="1"/>
</dbReference>
<evidence type="ECO:0000259" key="12">
    <source>
        <dbReference type="Pfam" id="PF01743"/>
    </source>
</evidence>
<evidence type="ECO:0000256" key="3">
    <source>
        <dbReference type="ARBA" id="ARBA00022694"/>
    </source>
</evidence>
<evidence type="ECO:0000256" key="7">
    <source>
        <dbReference type="ARBA" id="ARBA00022800"/>
    </source>
</evidence>
<comment type="similarity">
    <text evidence="11">Belongs to the tRNA nucleotidyltransferase/poly(A) polymerase family.</text>
</comment>
<dbReference type="SUPFAM" id="SSF81891">
    <property type="entry name" value="Poly A polymerase C-terminal region-like"/>
    <property type="match status" value="1"/>
</dbReference>
<feature type="domain" description="tRNA nucleotidyltransferase/poly(A) polymerase RNA and SrmB- binding" evidence="13">
    <location>
        <begin position="173"/>
        <end position="235"/>
    </location>
</feature>
<evidence type="ECO:0000256" key="9">
    <source>
        <dbReference type="ARBA" id="ARBA00022842"/>
    </source>
</evidence>
<evidence type="ECO:0000256" key="4">
    <source>
        <dbReference type="ARBA" id="ARBA00022695"/>
    </source>
</evidence>
<sequence length="414" mass="45829">MTRSAPHRLDASSDRLLQGLEVYRVGGAVRDARLGWPWHECDFVVVGATVEDMQARGFRPVGRDFPVFLHPQTQEEYALARTERKSGHGYVGFTVHASPDVTLEEDLVRRDLTINAMAEPLDSPPGEGELVDPYGGLADLEARLLRHVSDAFSEDPLRVLRVARFLARYQGLGFTVAEETRSLMQGMVESGEVSHLVAERVWKETEKALGEASPEAYFQLLDELGALSVLMPALAREARALESALERLDRLPRQLVDEAEMVCWRMARLVEHLSREEIDTLAQELRLPSAVRDAAQQARLCRELNDASHREGGVRAEDLKVWLDGVDAWRRGERQSVLVALLAVEDKGLARLGNAAWQAATAVSPQSLVAQGLKGAEIGRAMGEQRQQAIAEALDEWRATPEVHAPHCGCGHAH</sequence>
<dbReference type="RefSeq" id="WP_341542791.1">
    <property type="nucleotide sequence ID" value="NZ_JBAKAP010000021.1"/>
</dbReference>
<accession>A0ABU9GJH6</accession>
<dbReference type="Gene3D" id="1.10.3090.10">
    <property type="entry name" value="cca-adding enzyme, domain 2"/>
    <property type="match status" value="1"/>
</dbReference>
<keyword evidence="3" id="KW-0819">tRNA processing</keyword>
<proteinExistence type="inferred from homology"/>
<comment type="caution">
    <text evidence="14">The sequence shown here is derived from an EMBL/GenBank/DDBJ whole genome shotgun (WGS) entry which is preliminary data.</text>
</comment>
<protein>
    <submittedName>
        <fullName evidence="14">Polynucleotide adenylyltransferase</fullName>
    </submittedName>
</protein>
<name>A0ABU9GJH6_COBMA</name>
<dbReference type="Gene3D" id="3.30.460.10">
    <property type="entry name" value="Beta Polymerase, domain 2"/>
    <property type="match status" value="1"/>
</dbReference>
<keyword evidence="6" id="KW-0547">Nucleotide-binding</keyword>
<evidence type="ECO:0000256" key="6">
    <source>
        <dbReference type="ARBA" id="ARBA00022741"/>
    </source>
</evidence>
<evidence type="ECO:0000256" key="1">
    <source>
        <dbReference type="ARBA" id="ARBA00001946"/>
    </source>
</evidence>
<reference evidence="14 15" key="1">
    <citation type="submission" date="2024-02" db="EMBL/GenBank/DDBJ databases">
        <title>Bacteria isolated from the canopy kelp, Nereocystis luetkeana.</title>
        <authorList>
            <person name="Pfister C.A."/>
            <person name="Younker I.T."/>
            <person name="Light S.H."/>
        </authorList>
    </citation>
    <scope>NUCLEOTIDE SEQUENCE [LARGE SCALE GENOMIC DNA]</scope>
    <source>
        <strain evidence="14 15">TI.5.07</strain>
    </source>
</reference>
<keyword evidence="8" id="KW-0067">ATP-binding</keyword>
<dbReference type="CDD" id="cd05398">
    <property type="entry name" value="NT_ClassII-CCAase"/>
    <property type="match status" value="1"/>
</dbReference>
<dbReference type="Proteomes" id="UP001378242">
    <property type="component" value="Unassembled WGS sequence"/>
</dbReference>
<evidence type="ECO:0000256" key="11">
    <source>
        <dbReference type="RuleBase" id="RU003953"/>
    </source>
</evidence>
<evidence type="ECO:0000259" key="13">
    <source>
        <dbReference type="Pfam" id="PF12627"/>
    </source>
</evidence>
<dbReference type="InterPro" id="IPR043519">
    <property type="entry name" value="NT_sf"/>
</dbReference>
<dbReference type="EMBL" id="JBAKAP010000021">
    <property type="protein sequence ID" value="MEL0618246.1"/>
    <property type="molecule type" value="Genomic_DNA"/>
</dbReference>
<keyword evidence="2 11" id="KW-0808">Transferase</keyword>
<evidence type="ECO:0000256" key="2">
    <source>
        <dbReference type="ARBA" id="ARBA00022679"/>
    </source>
</evidence>
<evidence type="ECO:0000256" key="10">
    <source>
        <dbReference type="ARBA" id="ARBA00022884"/>
    </source>
</evidence>
<gene>
    <name evidence="14" type="ORF">V6243_15580</name>
</gene>
<dbReference type="GO" id="GO:0016779">
    <property type="term" value="F:nucleotidyltransferase activity"/>
    <property type="evidence" value="ECO:0007669"/>
    <property type="project" value="UniProtKB-KW"/>
</dbReference>
<evidence type="ECO:0000256" key="5">
    <source>
        <dbReference type="ARBA" id="ARBA00022723"/>
    </source>
</evidence>
<keyword evidence="9" id="KW-0460">Magnesium</keyword>
<comment type="cofactor">
    <cofactor evidence="1">
        <name>Mg(2+)</name>
        <dbReference type="ChEBI" id="CHEBI:18420"/>
    </cofactor>
</comment>
<keyword evidence="7" id="KW-0692">RNA repair</keyword>
<dbReference type="Pfam" id="PF12627">
    <property type="entry name" value="PolyA_pol_RNAbd"/>
    <property type="match status" value="1"/>
</dbReference>
<dbReference type="PANTHER" id="PTHR47545">
    <property type="entry name" value="MULTIFUNCTIONAL CCA PROTEIN"/>
    <property type="match status" value="1"/>
</dbReference>
<dbReference type="Pfam" id="PF01743">
    <property type="entry name" value="PolyA_pol"/>
    <property type="match status" value="1"/>
</dbReference>
<keyword evidence="4 14" id="KW-0548">Nucleotidyltransferase</keyword>
<dbReference type="InterPro" id="IPR002646">
    <property type="entry name" value="PolA_pol_head_dom"/>
</dbReference>
<evidence type="ECO:0000313" key="14">
    <source>
        <dbReference type="EMBL" id="MEL0618246.1"/>
    </source>
</evidence>